<feature type="transmembrane region" description="Helical" evidence="1">
    <location>
        <begin position="44"/>
        <end position="64"/>
    </location>
</feature>
<gene>
    <name evidence="2" type="ORF">BCM02_10275</name>
</gene>
<keyword evidence="1" id="KW-0472">Membrane</keyword>
<evidence type="ECO:0000256" key="1">
    <source>
        <dbReference type="SAM" id="Phobius"/>
    </source>
</evidence>
<dbReference type="RefSeq" id="WP_148928031.1">
    <property type="nucleotide sequence ID" value="NZ_VNHS01000002.1"/>
</dbReference>
<dbReference type="Proteomes" id="UP000323257">
    <property type="component" value="Unassembled WGS sequence"/>
</dbReference>
<comment type="caution">
    <text evidence="2">The sequence shown here is derived from an EMBL/GenBank/DDBJ whole genome shotgun (WGS) entry which is preliminary data.</text>
</comment>
<accession>A0A5S5CDP5</accession>
<dbReference type="AlphaFoldDB" id="A0A5S5CDP5"/>
<reference evidence="2 3" key="1">
    <citation type="submission" date="2019-07" db="EMBL/GenBank/DDBJ databases">
        <title>Genomic Encyclopedia of Type Strains, Phase III (KMG-III): the genomes of soil and plant-associated and newly described type strains.</title>
        <authorList>
            <person name="Whitman W."/>
        </authorList>
    </citation>
    <scope>NUCLEOTIDE SEQUENCE [LARGE SCALE GENOMIC DNA]</scope>
    <source>
        <strain evidence="2 3">BL24</strain>
    </source>
</reference>
<evidence type="ECO:0000313" key="3">
    <source>
        <dbReference type="Proteomes" id="UP000323257"/>
    </source>
</evidence>
<organism evidence="2 3">
    <name type="scientific">Paenibacillus methanolicus</name>
    <dbReference type="NCBI Taxonomy" id="582686"/>
    <lineage>
        <taxon>Bacteria</taxon>
        <taxon>Bacillati</taxon>
        <taxon>Bacillota</taxon>
        <taxon>Bacilli</taxon>
        <taxon>Bacillales</taxon>
        <taxon>Paenibacillaceae</taxon>
        <taxon>Paenibacillus</taxon>
    </lineage>
</organism>
<proteinExistence type="predicted"/>
<feature type="transmembrane region" description="Helical" evidence="1">
    <location>
        <begin position="71"/>
        <end position="91"/>
    </location>
</feature>
<evidence type="ECO:0000313" key="2">
    <source>
        <dbReference type="EMBL" id="TYP77515.1"/>
    </source>
</evidence>
<dbReference type="EMBL" id="VNHS01000002">
    <property type="protein sequence ID" value="TYP77515.1"/>
    <property type="molecule type" value="Genomic_DNA"/>
</dbReference>
<protein>
    <submittedName>
        <fullName evidence="2">Uncharacterized protein</fullName>
    </submittedName>
</protein>
<keyword evidence="1" id="KW-0812">Transmembrane</keyword>
<feature type="transmembrane region" description="Helical" evidence="1">
    <location>
        <begin position="97"/>
        <end position="119"/>
    </location>
</feature>
<name>A0A5S5CDP5_9BACL</name>
<keyword evidence="1" id="KW-1133">Transmembrane helix</keyword>
<keyword evidence="3" id="KW-1185">Reference proteome</keyword>
<sequence>MIRKALILNLFVLALLLAVAQSTWLALGSPVQDMLFESPSFTFFAALFLHYPLNLAISVILALIERFVPRRVPALVLFNAIGLAAVGYLMYDSGVWMLAYLYTSFLGLSLPTAIVSAANRFGASRQTLR</sequence>